<reference evidence="1" key="2">
    <citation type="submission" date="2020-11" db="EMBL/GenBank/DDBJ databases">
        <authorList>
            <person name="McCartney M.A."/>
            <person name="Auch B."/>
            <person name="Kono T."/>
            <person name="Mallez S."/>
            <person name="Becker A."/>
            <person name="Gohl D.M."/>
            <person name="Silverstein K.A.T."/>
            <person name="Koren S."/>
            <person name="Bechman K.B."/>
            <person name="Herman A."/>
            <person name="Abrahante J.E."/>
            <person name="Garbe J."/>
        </authorList>
    </citation>
    <scope>NUCLEOTIDE SEQUENCE</scope>
    <source>
        <strain evidence="1">Duluth1</strain>
        <tissue evidence="1">Whole animal</tissue>
    </source>
</reference>
<accession>A0A9D4N4Y8</accession>
<dbReference type="Proteomes" id="UP000828390">
    <property type="component" value="Unassembled WGS sequence"/>
</dbReference>
<name>A0A9D4N4Y8_DREPO</name>
<keyword evidence="2" id="KW-1185">Reference proteome</keyword>
<proteinExistence type="predicted"/>
<sequence length="51" mass="5593">MPLATTGRRGQVDVAKLPQTGHGMLQATNVLQTLAGYTEGTKYHKPPRVFR</sequence>
<dbReference type="EMBL" id="JAIWYP010000001">
    <property type="protein sequence ID" value="KAH3889145.1"/>
    <property type="molecule type" value="Genomic_DNA"/>
</dbReference>
<reference evidence="1" key="1">
    <citation type="journal article" date="2019" name="bioRxiv">
        <title>The Genome of the Zebra Mussel, Dreissena polymorpha: A Resource for Invasive Species Research.</title>
        <authorList>
            <person name="McCartney M.A."/>
            <person name="Auch B."/>
            <person name="Kono T."/>
            <person name="Mallez S."/>
            <person name="Zhang Y."/>
            <person name="Obille A."/>
            <person name="Becker A."/>
            <person name="Abrahante J.E."/>
            <person name="Garbe J."/>
            <person name="Badalamenti J.P."/>
            <person name="Herman A."/>
            <person name="Mangelson H."/>
            <person name="Liachko I."/>
            <person name="Sullivan S."/>
            <person name="Sone E.D."/>
            <person name="Koren S."/>
            <person name="Silverstein K.A.T."/>
            <person name="Beckman K.B."/>
            <person name="Gohl D.M."/>
        </authorList>
    </citation>
    <scope>NUCLEOTIDE SEQUENCE</scope>
    <source>
        <strain evidence="1">Duluth1</strain>
        <tissue evidence="1">Whole animal</tissue>
    </source>
</reference>
<organism evidence="1 2">
    <name type="scientific">Dreissena polymorpha</name>
    <name type="common">Zebra mussel</name>
    <name type="synonym">Mytilus polymorpha</name>
    <dbReference type="NCBI Taxonomy" id="45954"/>
    <lineage>
        <taxon>Eukaryota</taxon>
        <taxon>Metazoa</taxon>
        <taxon>Spiralia</taxon>
        <taxon>Lophotrochozoa</taxon>
        <taxon>Mollusca</taxon>
        <taxon>Bivalvia</taxon>
        <taxon>Autobranchia</taxon>
        <taxon>Heteroconchia</taxon>
        <taxon>Euheterodonta</taxon>
        <taxon>Imparidentia</taxon>
        <taxon>Neoheterodontei</taxon>
        <taxon>Myida</taxon>
        <taxon>Dreissenoidea</taxon>
        <taxon>Dreissenidae</taxon>
        <taxon>Dreissena</taxon>
    </lineage>
</organism>
<dbReference type="AlphaFoldDB" id="A0A9D4N4Y8"/>
<gene>
    <name evidence="1" type="ORF">DPMN_013195</name>
</gene>
<protein>
    <submittedName>
        <fullName evidence="1">Uncharacterized protein</fullName>
    </submittedName>
</protein>
<comment type="caution">
    <text evidence="1">The sequence shown here is derived from an EMBL/GenBank/DDBJ whole genome shotgun (WGS) entry which is preliminary data.</text>
</comment>
<evidence type="ECO:0000313" key="1">
    <source>
        <dbReference type="EMBL" id="KAH3889145.1"/>
    </source>
</evidence>
<evidence type="ECO:0000313" key="2">
    <source>
        <dbReference type="Proteomes" id="UP000828390"/>
    </source>
</evidence>